<proteinExistence type="predicted"/>
<reference evidence="2" key="1">
    <citation type="journal article" date="2015" name="BMC Genomics">
        <title>Draft genome of a commonly misdiagnosed multidrug resistant pathogen Candida auris.</title>
        <authorList>
            <person name="Chatterjee S."/>
            <person name="Alampalli S.V."/>
            <person name="Nageshan R.K."/>
            <person name="Chettiar S.T."/>
            <person name="Joshi S."/>
            <person name="Tatu U.S."/>
        </authorList>
    </citation>
    <scope>NUCLEOTIDE SEQUENCE [LARGE SCALE GENOMIC DNA]</scope>
    <source>
        <strain evidence="2">6684</strain>
    </source>
</reference>
<evidence type="ECO:0000313" key="2">
    <source>
        <dbReference type="Proteomes" id="UP000037122"/>
    </source>
</evidence>
<evidence type="ECO:0000313" key="1">
    <source>
        <dbReference type="EMBL" id="KNE00866.1"/>
    </source>
</evidence>
<accession>A0A0L0P4A5</accession>
<name>A0A0L0P4A5_CANAR</name>
<dbReference type="Proteomes" id="UP000037122">
    <property type="component" value="Unassembled WGS sequence"/>
</dbReference>
<organism evidence="1 2">
    <name type="scientific">Candidozyma auris</name>
    <name type="common">Yeast</name>
    <name type="synonym">Candida auris</name>
    <dbReference type="NCBI Taxonomy" id="498019"/>
    <lineage>
        <taxon>Eukaryota</taxon>
        <taxon>Fungi</taxon>
        <taxon>Dikarya</taxon>
        <taxon>Ascomycota</taxon>
        <taxon>Saccharomycotina</taxon>
        <taxon>Pichiomycetes</taxon>
        <taxon>Metschnikowiaceae</taxon>
        <taxon>Candidozyma</taxon>
    </lineage>
</organism>
<protein>
    <submittedName>
        <fullName evidence="1">Uncharacterized protein</fullName>
    </submittedName>
</protein>
<dbReference type="VEuPathDB" id="FungiDB:QG37_01735"/>
<gene>
    <name evidence="1" type="ORF">QG37_01735</name>
</gene>
<sequence length="81" mass="8940">MVAENRKALFQPDGLIQLGAKQSLAINASIAGAEHCSSEWVFQSQWVRTMSGKINTRLQSNEVIIMLSSLQLPESRARLLA</sequence>
<dbReference type="AlphaFoldDB" id="A0A0L0P4A5"/>
<comment type="caution">
    <text evidence="1">The sequence shown here is derived from an EMBL/GenBank/DDBJ whole genome shotgun (WGS) entry which is preliminary data.</text>
</comment>
<dbReference type="EMBL" id="LGST01000016">
    <property type="protein sequence ID" value="KNE00866.1"/>
    <property type="molecule type" value="Genomic_DNA"/>
</dbReference>